<organism evidence="3 4">
    <name type="scientific">Trichocladium antarcticum</name>
    <dbReference type="NCBI Taxonomy" id="1450529"/>
    <lineage>
        <taxon>Eukaryota</taxon>
        <taxon>Fungi</taxon>
        <taxon>Dikarya</taxon>
        <taxon>Ascomycota</taxon>
        <taxon>Pezizomycotina</taxon>
        <taxon>Sordariomycetes</taxon>
        <taxon>Sordariomycetidae</taxon>
        <taxon>Sordariales</taxon>
        <taxon>Chaetomiaceae</taxon>
        <taxon>Trichocladium</taxon>
    </lineage>
</organism>
<gene>
    <name evidence="3" type="ORF">BT67DRAFT_302513</name>
</gene>
<keyword evidence="2" id="KW-0812">Transmembrane</keyword>
<feature type="region of interest" description="Disordered" evidence="1">
    <location>
        <begin position="1"/>
        <end position="24"/>
    </location>
</feature>
<dbReference type="Proteomes" id="UP001304895">
    <property type="component" value="Unassembled WGS sequence"/>
</dbReference>
<dbReference type="EMBL" id="MU853408">
    <property type="protein sequence ID" value="KAK4134702.1"/>
    <property type="molecule type" value="Genomic_DNA"/>
</dbReference>
<feature type="region of interest" description="Disordered" evidence="1">
    <location>
        <begin position="78"/>
        <end position="162"/>
    </location>
</feature>
<feature type="compositionally biased region" description="Polar residues" evidence="1">
    <location>
        <begin position="115"/>
        <end position="127"/>
    </location>
</feature>
<dbReference type="AlphaFoldDB" id="A0AAN6UKI3"/>
<comment type="caution">
    <text evidence="3">The sequence shown here is derived from an EMBL/GenBank/DDBJ whole genome shotgun (WGS) entry which is preliminary data.</text>
</comment>
<evidence type="ECO:0000256" key="2">
    <source>
        <dbReference type="SAM" id="Phobius"/>
    </source>
</evidence>
<name>A0AAN6UKI3_9PEZI</name>
<reference evidence="3" key="2">
    <citation type="submission" date="2023-05" db="EMBL/GenBank/DDBJ databases">
        <authorList>
            <consortium name="Lawrence Berkeley National Laboratory"/>
            <person name="Steindorff A."/>
            <person name="Hensen N."/>
            <person name="Bonometti L."/>
            <person name="Westerberg I."/>
            <person name="Brannstrom I.O."/>
            <person name="Guillou S."/>
            <person name="Cros-Aarteil S."/>
            <person name="Calhoun S."/>
            <person name="Haridas S."/>
            <person name="Kuo A."/>
            <person name="Mondo S."/>
            <person name="Pangilinan J."/>
            <person name="Riley R."/>
            <person name="Labutti K."/>
            <person name="Andreopoulos B."/>
            <person name="Lipzen A."/>
            <person name="Chen C."/>
            <person name="Yanf M."/>
            <person name="Daum C."/>
            <person name="Ng V."/>
            <person name="Clum A."/>
            <person name="Ohm R."/>
            <person name="Martin F."/>
            <person name="Silar P."/>
            <person name="Natvig D."/>
            <person name="Lalanne C."/>
            <person name="Gautier V."/>
            <person name="Ament-Velasquez S.L."/>
            <person name="Kruys A."/>
            <person name="Hutchinson M.I."/>
            <person name="Powell A.J."/>
            <person name="Barry K."/>
            <person name="Miller A.N."/>
            <person name="Grigoriev I.V."/>
            <person name="Debuchy R."/>
            <person name="Gladieux P."/>
            <person name="Thoren M.H."/>
            <person name="Johannesson H."/>
        </authorList>
    </citation>
    <scope>NUCLEOTIDE SEQUENCE</scope>
    <source>
        <strain evidence="3">CBS 123565</strain>
    </source>
</reference>
<keyword evidence="2" id="KW-1133">Transmembrane helix</keyword>
<accession>A0AAN6UKI3</accession>
<proteinExistence type="predicted"/>
<sequence>MYRPGLSGASRRASGGADAPGRGDLVDRLVTALAPEERSEAASRALAVRQIPAGPNAQPFAASAESVWVADKRCRREGIRKQQQRLNRTVGKRSRSHHPRSLCSNNPNDRRNTLDSRQTTKNLANSNPRSSQSQPPRPFHPRRSSRLAKGPRPCAYRPGHRCNAQRGPVPKFRLGLYPLSTQSCGPARSPPVMEPSGNRLAPSCSVLFFLLFVSSFFLPLVSVFFYVCFFPSAHSLHLCSRPHHYTTWATAGSTLASLALPSRRRFPWVYGIKIIKTGWVGVCLDRFLFSLPSLFSFLLFL</sequence>
<reference evidence="3" key="1">
    <citation type="journal article" date="2023" name="Mol. Phylogenet. Evol.">
        <title>Genome-scale phylogeny and comparative genomics of the fungal order Sordariales.</title>
        <authorList>
            <person name="Hensen N."/>
            <person name="Bonometti L."/>
            <person name="Westerberg I."/>
            <person name="Brannstrom I.O."/>
            <person name="Guillou S."/>
            <person name="Cros-Aarteil S."/>
            <person name="Calhoun S."/>
            <person name="Haridas S."/>
            <person name="Kuo A."/>
            <person name="Mondo S."/>
            <person name="Pangilinan J."/>
            <person name="Riley R."/>
            <person name="LaButti K."/>
            <person name="Andreopoulos B."/>
            <person name="Lipzen A."/>
            <person name="Chen C."/>
            <person name="Yan M."/>
            <person name="Daum C."/>
            <person name="Ng V."/>
            <person name="Clum A."/>
            <person name="Steindorff A."/>
            <person name="Ohm R.A."/>
            <person name="Martin F."/>
            <person name="Silar P."/>
            <person name="Natvig D.O."/>
            <person name="Lalanne C."/>
            <person name="Gautier V."/>
            <person name="Ament-Velasquez S.L."/>
            <person name="Kruys A."/>
            <person name="Hutchinson M.I."/>
            <person name="Powell A.J."/>
            <person name="Barry K."/>
            <person name="Miller A.N."/>
            <person name="Grigoriev I.V."/>
            <person name="Debuchy R."/>
            <person name="Gladieux P."/>
            <person name="Hiltunen Thoren M."/>
            <person name="Johannesson H."/>
        </authorList>
    </citation>
    <scope>NUCLEOTIDE SEQUENCE</scope>
    <source>
        <strain evidence="3">CBS 123565</strain>
    </source>
</reference>
<feature type="compositionally biased region" description="Low complexity" evidence="1">
    <location>
        <begin position="1"/>
        <end position="23"/>
    </location>
</feature>
<keyword evidence="4" id="KW-1185">Reference proteome</keyword>
<evidence type="ECO:0000256" key="1">
    <source>
        <dbReference type="SAM" id="MobiDB-lite"/>
    </source>
</evidence>
<evidence type="ECO:0000313" key="3">
    <source>
        <dbReference type="EMBL" id="KAK4134702.1"/>
    </source>
</evidence>
<protein>
    <submittedName>
        <fullName evidence="3">Uncharacterized protein</fullName>
    </submittedName>
</protein>
<feature type="transmembrane region" description="Helical" evidence="2">
    <location>
        <begin position="274"/>
        <end position="300"/>
    </location>
</feature>
<keyword evidence="2" id="KW-0472">Membrane</keyword>
<evidence type="ECO:0000313" key="4">
    <source>
        <dbReference type="Proteomes" id="UP001304895"/>
    </source>
</evidence>
<feature type="compositionally biased region" description="Basic residues" evidence="1">
    <location>
        <begin position="90"/>
        <end position="100"/>
    </location>
</feature>
<feature type="transmembrane region" description="Helical" evidence="2">
    <location>
        <begin position="206"/>
        <end position="233"/>
    </location>
</feature>